<accession>A0A329SHB1</accession>
<feature type="region of interest" description="Disordered" evidence="1">
    <location>
        <begin position="88"/>
        <end position="155"/>
    </location>
</feature>
<evidence type="ECO:0000313" key="3">
    <source>
        <dbReference type="EMBL" id="KAG2910132.1"/>
    </source>
</evidence>
<dbReference type="EMBL" id="RCML01000457">
    <property type="protein sequence ID" value="KAG2976561.1"/>
    <property type="molecule type" value="Genomic_DNA"/>
</dbReference>
<feature type="compositionally biased region" description="Polar residues" evidence="1">
    <location>
        <begin position="140"/>
        <end position="155"/>
    </location>
</feature>
<dbReference type="EMBL" id="RCMV01000745">
    <property type="protein sequence ID" value="KAG3213313.1"/>
    <property type="molecule type" value="Genomic_DNA"/>
</dbReference>
<reference evidence="7 8" key="1">
    <citation type="submission" date="2018-01" db="EMBL/GenBank/DDBJ databases">
        <title>Draft genome of the strawberry crown rot pathogen Phytophthora cactorum.</title>
        <authorList>
            <person name="Armitage A.D."/>
            <person name="Lysoe E."/>
            <person name="Nellist C.F."/>
            <person name="Harrison R.J."/>
            <person name="Brurberg M.B."/>
        </authorList>
    </citation>
    <scope>NUCLEOTIDE SEQUENCE [LARGE SCALE GENOMIC DNA]</scope>
    <source>
        <strain evidence="7 8">10300</strain>
    </source>
</reference>
<comment type="caution">
    <text evidence="7">The sequence shown here is derived from an EMBL/GenBank/DDBJ whole genome shotgun (WGS) entry which is preliminary data.</text>
</comment>
<keyword evidence="8" id="KW-1185">Reference proteome</keyword>
<dbReference type="EMBL" id="MJFZ01000147">
    <property type="protein sequence ID" value="RAW36153.1"/>
    <property type="molecule type" value="Genomic_DNA"/>
</dbReference>
<evidence type="ECO:0000313" key="5">
    <source>
        <dbReference type="EMBL" id="KAG2976561.1"/>
    </source>
</evidence>
<sequence>MVGTRGSPPPGQAAPEQDTNNFNLVWVTFKVAEWTSKPPPHGIGTLWKYIMPGRDPTGTVGVAYYVVAREHAVERFHAAQEALTAAVSSRSASVQASKNTGPSKPSTRKTNASSRKPKSPVVELKSSSNPPIRAQGRVQVATQGAVSMSASHSPS</sequence>
<evidence type="ECO:0000256" key="1">
    <source>
        <dbReference type="SAM" id="MobiDB-lite"/>
    </source>
</evidence>
<proteinExistence type="predicted"/>
<reference evidence="2" key="2">
    <citation type="submission" date="2018-10" db="EMBL/GenBank/DDBJ databases">
        <title>Effector identification in a new, highly contiguous assembly of the strawberry crown rot pathogen Phytophthora cactorum.</title>
        <authorList>
            <person name="Armitage A.D."/>
            <person name="Nellist C.F."/>
            <person name="Bates H."/>
            <person name="Vickerstaff R.J."/>
            <person name="Harrison R.J."/>
        </authorList>
    </citation>
    <scope>NUCLEOTIDE SEQUENCE</scope>
    <source>
        <strain evidence="2">15-7</strain>
        <strain evidence="3">4032</strain>
        <strain evidence="4">4040</strain>
        <strain evidence="5">P415</strain>
        <strain evidence="6">P421</strain>
    </source>
</reference>
<dbReference type="OrthoDB" id="112849at2759"/>
<dbReference type="Proteomes" id="UP000774804">
    <property type="component" value="Unassembled WGS sequence"/>
</dbReference>
<gene>
    <name evidence="7" type="ORF">PC110_g7568</name>
    <name evidence="2" type="ORF">PC113_g13214</name>
    <name evidence="3" type="ORF">PC115_g13004</name>
    <name evidence="4" type="ORF">PC117_g16203</name>
    <name evidence="5" type="ORF">PC118_g13353</name>
    <name evidence="6" type="ORF">PC129_g15747</name>
</gene>
<dbReference type="Proteomes" id="UP000760860">
    <property type="component" value="Unassembled WGS sequence"/>
</dbReference>
<organism evidence="7 8">
    <name type="scientific">Phytophthora cactorum</name>
    <dbReference type="NCBI Taxonomy" id="29920"/>
    <lineage>
        <taxon>Eukaryota</taxon>
        <taxon>Sar</taxon>
        <taxon>Stramenopiles</taxon>
        <taxon>Oomycota</taxon>
        <taxon>Peronosporomycetes</taxon>
        <taxon>Peronosporales</taxon>
        <taxon>Peronosporaceae</taxon>
        <taxon>Phytophthora</taxon>
    </lineage>
</organism>
<evidence type="ECO:0000313" key="4">
    <source>
        <dbReference type="EMBL" id="KAG2921539.1"/>
    </source>
</evidence>
<evidence type="ECO:0000313" key="7">
    <source>
        <dbReference type="EMBL" id="RAW36153.1"/>
    </source>
</evidence>
<dbReference type="EMBL" id="RCMI01000453">
    <property type="protein sequence ID" value="KAG2910132.1"/>
    <property type="molecule type" value="Genomic_DNA"/>
</dbReference>
<evidence type="ECO:0000313" key="8">
    <source>
        <dbReference type="Proteomes" id="UP000251314"/>
    </source>
</evidence>
<dbReference type="AlphaFoldDB" id="A0A329SHB1"/>
<dbReference type="Proteomes" id="UP000251314">
    <property type="component" value="Unassembled WGS sequence"/>
</dbReference>
<protein>
    <submittedName>
        <fullName evidence="7">Uncharacterized protein</fullName>
    </submittedName>
</protein>
<dbReference type="Proteomes" id="UP000697107">
    <property type="component" value="Unassembled WGS sequence"/>
</dbReference>
<dbReference type="EMBL" id="RCMG01000421">
    <property type="protein sequence ID" value="KAG2854539.1"/>
    <property type="molecule type" value="Genomic_DNA"/>
</dbReference>
<feature type="compositionally biased region" description="Polar residues" evidence="1">
    <location>
        <begin position="98"/>
        <end position="114"/>
    </location>
</feature>
<evidence type="ECO:0000313" key="6">
    <source>
        <dbReference type="EMBL" id="KAG3213313.1"/>
    </source>
</evidence>
<evidence type="ECO:0000313" key="2">
    <source>
        <dbReference type="EMBL" id="KAG2854539.1"/>
    </source>
</evidence>
<dbReference type="VEuPathDB" id="FungiDB:PC110_g7568"/>
<name>A0A329SHB1_9STRA</name>
<dbReference type="Proteomes" id="UP000735874">
    <property type="component" value="Unassembled WGS sequence"/>
</dbReference>
<dbReference type="Proteomes" id="UP000736787">
    <property type="component" value="Unassembled WGS sequence"/>
</dbReference>
<dbReference type="EMBL" id="RCMK01000566">
    <property type="protein sequence ID" value="KAG2921539.1"/>
    <property type="molecule type" value="Genomic_DNA"/>
</dbReference>
<feature type="compositionally biased region" description="Low complexity" evidence="1">
    <location>
        <begin position="88"/>
        <end position="97"/>
    </location>
</feature>